<gene>
    <name evidence="1" type="ORF">H3V53_20030</name>
</gene>
<dbReference type="RefSeq" id="WP_336599474.1">
    <property type="nucleotide sequence ID" value="NZ_JACFYJ010000033.1"/>
</dbReference>
<protein>
    <submittedName>
        <fullName evidence="1">Uncharacterized protein</fullName>
    </submittedName>
</protein>
<evidence type="ECO:0000313" key="1">
    <source>
        <dbReference type="EMBL" id="MEI5999414.1"/>
    </source>
</evidence>
<dbReference type="Proteomes" id="UP001386437">
    <property type="component" value="Unassembled WGS sequence"/>
</dbReference>
<organism evidence="1 2">
    <name type="scientific">Paraburkholderia bengalensis</name>
    <dbReference type="NCBI Taxonomy" id="2747562"/>
    <lineage>
        <taxon>Bacteria</taxon>
        <taxon>Pseudomonadati</taxon>
        <taxon>Pseudomonadota</taxon>
        <taxon>Betaproteobacteria</taxon>
        <taxon>Burkholderiales</taxon>
        <taxon>Burkholderiaceae</taxon>
        <taxon>Paraburkholderia</taxon>
    </lineage>
</organism>
<proteinExistence type="predicted"/>
<sequence>MSTDALSTLAQYLELSLDSSGSIIIMQRCDGVCAVYIGDATEDQGHWEYVGAIAALVAGDILKMTHSGPNRIEVDGQKYRFVRSFTHFEDRSAIVFSPT</sequence>
<evidence type="ECO:0000313" key="2">
    <source>
        <dbReference type="Proteomes" id="UP001386437"/>
    </source>
</evidence>
<comment type="caution">
    <text evidence="1">The sequence shown here is derived from an EMBL/GenBank/DDBJ whole genome shotgun (WGS) entry which is preliminary data.</text>
</comment>
<name>A0ABU8IVD4_9BURK</name>
<dbReference type="EMBL" id="JACFYJ010000033">
    <property type="protein sequence ID" value="MEI5999414.1"/>
    <property type="molecule type" value="Genomic_DNA"/>
</dbReference>
<reference evidence="1 2" key="1">
    <citation type="journal article" date="2022" name="Arch. Microbiol.">
        <title>Paraburkholderia bengalensis sp. nov. isolated from roots of Oryza sativa, IR64.</title>
        <authorList>
            <person name="Nag P."/>
            <person name="Mondal N."/>
            <person name="Sarkar J."/>
            <person name="Das S."/>
        </authorList>
    </citation>
    <scope>NUCLEOTIDE SEQUENCE [LARGE SCALE GENOMIC DNA]</scope>
    <source>
        <strain evidence="1 2">IR64_4_BI</strain>
    </source>
</reference>
<keyword evidence="2" id="KW-1185">Reference proteome</keyword>
<accession>A0ABU8IVD4</accession>